<sequence>MKKEYKTLSIELTKNGPDELTVDALINNLKFRLNLMYRLKEQLKQLNAIKPSQS</sequence>
<dbReference type="RefSeq" id="WP_267678099.1">
    <property type="nucleotide sequence ID" value="NZ_CP113088.1"/>
</dbReference>
<evidence type="ECO:0000313" key="1">
    <source>
        <dbReference type="EMBL" id="WAC03516.1"/>
    </source>
</evidence>
<dbReference type="KEGG" id="lnu:N7U66_08565"/>
<accession>A0A9E8SES3</accession>
<keyword evidence="2" id="KW-1185">Reference proteome</keyword>
<proteinExistence type="predicted"/>
<reference evidence="1" key="1">
    <citation type="submission" date="2022-11" db="EMBL/GenBank/DDBJ databases">
        <title>Lacinutrix neustonica HL-RS19T sp. nov., isolated from the surface microlayer sample of brackish Lake Shihwa.</title>
        <authorList>
            <person name="Choi J.Y."/>
            <person name="Hwang C.Y."/>
        </authorList>
    </citation>
    <scope>NUCLEOTIDE SEQUENCE</scope>
    <source>
        <strain evidence="1">HL-RS19</strain>
    </source>
</reference>
<protein>
    <submittedName>
        <fullName evidence="1">Uncharacterized protein</fullName>
    </submittedName>
</protein>
<dbReference type="AlphaFoldDB" id="A0A9E8SES3"/>
<organism evidence="1 2">
    <name type="scientific">Lacinutrix neustonica</name>
    <dbReference type="NCBI Taxonomy" id="2980107"/>
    <lineage>
        <taxon>Bacteria</taxon>
        <taxon>Pseudomonadati</taxon>
        <taxon>Bacteroidota</taxon>
        <taxon>Flavobacteriia</taxon>
        <taxon>Flavobacteriales</taxon>
        <taxon>Flavobacteriaceae</taxon>
        <taxon>Lacinutrix</taxon>
    </lineage>
</organism>
<name>A0A9E8SES3_9FLAO</name>
<gene>
    <name evidence="1" type="ORF">N7U66_08565</name>
</gene>
<evidence type="ECO:0000313" key="2">
    <source>
        <dbReference type="Proteomes" id="UP001164705"/>
    </source>
</evidence>
<dbReference type="EMBL" id="CP113088">
    <property type="protein sequence ID" value="WAC03516.1"/>
    <property type="molecule type" value="Genomic_DNA"/>
</dbReference>
<dbReference type="Proteomes" id="UP001164705">
    <property type="component" value="Chromosome"/>
</dbReference>